<dbReference type="Proteomes" id="UP000199556">
    <property type="component" value="Unassembled WGS sequence"/>
</dbReference>
<dbReference type="STRING" id="195064.SAMN05421721_106127"/>
<dbReference type="RefSeq" id="WP_090484713.1">
    <property type="nucleotide sequence ID" value="NZ_FOUO01000006.1"/>
</dbReference>
<reference evidence="7 8" key="1">
    <citation type="submission" date="2016-10" db="EMBL/GenBank/DDBJ databases">
        <authorList>
            <person name="de Groot N.N."/>
        </authorList>
    </citation>
    <scope>NUCLEOTIDE SEQUENCE [LARGE SCALE GENOMIC DNA]</scope>
    <source>
        <strain evidence="7 8">DSM 4180</strain>
    </source>
</reference>
<dbReference type="GO" id="GO:0016746">
    <property type="term" value="F:acyltransferase activity"/>
    <property type="evidence" value="ECO:0007669"/>
    <property type="project" value="UniProtKB-KW"/>
</dbReference>
<evidence type="ECO:0000313" key="8">
    <source>
        <dbReference type="Proteomes" id="UP000199556"/>
    </source>
</evidence>
<dbReference type="Pfam" id="PF03279">
    <property type="entry name" value="Lip_A_acyltrans"/>
    <property type="match status" value="1"/>
</dbReference>
<accession>A0A1I4R436</accession>
<evidence type="ECO:0000256" key="3">
    <source>
        <dbReference type="ARBA" id="ARBA00022519"/>
    </source>
</evidence>
<evidence type="ECO:0000256" key="4">
    <source>
        <dbReference type="ARBA" id="ARBA00022679"/>
    </source>
</evidence>
<name>A0A1I4R436_ECTMO</name>
<dbReference type="PANTHER" id="PTHR30606:SF10">
    <property type="entry name" value="PHOSPHATIDYLINOSITOL MANNOSIDE ACYLTRANSFERASE"/>
    <property type="match status" value="1"/>
</dbReference>
<dbReference type="OrthoDB" id="9803456at2"/>
<comment type="subcellular location">
    <subcellularLocation>
        <location evidence="1">Cell inner membrane</location>
    </subcellularLocation>
</comment>
<evidence type="ECO:0000256" key="6">
    <source>
        <dbReference type="ARBA" id="ARBA00023315"/>
    </source>
</evidence>
<protein>
    <submittedName>
        <fullName evidence="7">KDO2-lipid IV(A) lauroyltransferase</fullName>
    </submittedName>
</protein>
<keyword evidence="6" id="KW-0012">Acyltransferase</keyword>
<evidence type="ECO:0000256" key="1">
    <source>
        <dbReference type="ARBA" id="ARBA00004533"/>
    </source>
</evidence>
<evidence type="ECO:0000313" key="7">
    <source>
        <dbReference type="EMBL" id="SFM46895.1"/>
    </source>
</evidence>
<dbReference type="GO" id="GO:0009247">
    <property type="term" value="P:glycolipid biosynthetic process"/>
    <property type="evidence" value="ECO:0007669"/>
    <property type="project" value="UniProtKB-ARBA"/>
</dbReference>
<gene>
    <name evidence="7" type="ORF">SAMN05421721_106127</name>
</gene>
<evidence type="ECO:0000256" key="5">
    <source>
        <dbReference type="ARBA" id="ARBA00023136"/>
    </source>
</evidence>
<dbReference type="InterPro" id="IPR004960">
    <property type="entry name" value="LipA_acyltrans"/>
</dbReference>
<keyword evidence="3" id="KW-0997">Cell inner membrane</keyword>
<keyword evidence="8" id="KW-1185">Reference proteome</keyword>
<dbReference type="EMBL" id="FOUO01000006">
    <property type="protein sequence ID" value="SFM46895.1"/>
    <property type="molecule type" value="Genomic_DNA"/>
</dbReference>
<keyword evidence="4 7" id="KW-0808">Transferase</keyword>
<keyword evidence="5" id="KW-0472">Membrane</keyword>
<dbReference type="GO" id="GO:0005886">
    <property type="term" value="C:plasma membrane"/>
    <property type="evidence" value="ECO:0007669"/>
    <property type="project" value="UniProtKB-SubCell"/>
</dbReference>
<dbReference type="AlphaFoldDB" id="A0A1I4R436"/>
<evidence type="ECO:0000256" key="2">
    <source>
        <dbReference type="ARBA" id="ARBA00022475"/>
    </source>
</evidence>
<keyword evidence="2" id="KW-1003">Cell membrane</keyword>
<proteinExistence type="predicted"/>
<sequence>MTQALTQALVRVTFALLARLPLPLNHALGAFLGWCTWILPTRMRRISLANLERCYPQTPSRWRRQVARRSLMETGKALTEAPWLWRAGPRRIRGLLCQGEGEDHLTAALAQGRGAFFVSPHLGSWEFAGLHATGFGPMTSLYRPPRLQALDAPLRAARQATGAHLVPTDRSGIRRIRQALAQGGIVGLLPDQTPKGGGGVFVPFFGQPTLTMTLLPRLAGPRRIPVVFAFAERLPRGRGYRYHCVPAPQALYDPDPHTAAAAMNRAVETLVRRCPEQYVWSYRRFAARPPQPPA</sequence>
<dbReference type="CDD" id="cd07984">
    <property type="entry name" value="LPLAT_LABLAT-like"/>
    <property type="match status" value="1"/>
</dbReference>
<dbReference type="PIRSF" id="PIRSF026649">
    <property type="entry name" value="MsbB"/>
    <property type="match status" value="1"/>
</dbReference>
<organism evidence="7 8">
    <name type="scientific">Ectothiorhodospira mobilis</name>
    <dbReference type="NCBI Taxonomy" id="195064"/>
    <lineage>
        <taxon>Bacteria</taxon>
        <taxon>Pseudomonadati</taxon>
        <taxon>Pseudomonadota</taxon>
        <taxon>Gammaproteobacteria</taxon>
        <taxon>Chromatiales</taxon>
        <taxon>Ectothiorhodospiraceae</taxon>
        <taxon>Ectothiorhodospira</taxon>
    </lineage>
</organism>
<dbReference type="PANTHER" id="PTHR30606">
    <property type="entry name" value="LIPID A BIOSYNTHESIS LAUROYL ACYLTRANSFERASE"/>
    <property type="match status" value="1"/>
</dbReference>